<comment type="caution">
    <text evidence="2">The sequence shown here is derived from an EMBL/GenBank/DDBJ whole genome shotgun (WGS) entry which is preliminary data.</text>
</comment>
<name>A0A074N0A0_ERYLO</name>
<keyword evidence="3" id="KW-1185">Reference proteome</keyword>
<feature type="signal peptide" evidence="1">
    <location>
        <begin position="1"/>
        <end position="19"/>
    </location>
</feature>
<keyword evidence="1" id="KW-0732">Signal</keyword>
<feature type="chain" id="PRO_5001699136" description="DUF2846 domain-containing protein" evidence="1">
    <location>
        <begin position="20"/>
        <end position="225"/>
    </location>
</feature>
<dbReference type="AlphaFoldDB" id="A0A074N0A0"/>
<organism evidence="2 3">
    <name type="scientific">Erythrobacter longus</name>
    <dbReference type="NCBI Taxonomy" id="1044"/>
    <lineage>
        <taxon>Bacteria</taxon>
        <taxon>Pseudomonadati</taxon>
        <taxon>Pseudomonadota</taxon>
        <taxon>Alphaproteobacteria</taxon>
        <taxon>Sphingomonadales</taxon>
        <taxon>Erythrobacteraceae</taxon>
        <taxon>Erythrobacter/Porphyrobacter group</taxon>
        <taxon>Erythrobacter</taxon>
    </lineage>
</organism>
<evidence type="ECO:0000256" key="1">
    <source>
        <dbReference type="SAM" id="SignalP"/>
    </source>
</evidence>
<dbReference type="Proteomes" id="UP000027647">
    <property type="component" value="Unassembled WGS sequence"/>
</dbReference>
<sequence>MFCALLLALGAMGSAGALAQTANEPALEAAQVKRASAIAAGHGAVVLSIRSEIYLEEPLDVYFLREGGDVTNAADVISFRRKQSFFAFGNSTVEYQVRAYQLRAGTYRLIAHGIDCPKIPAEDERCLVDRRGLTGTVEVSRPSRGYGGGAPTFEVREGVLTNAGEFALTARNTIEWSAIPPKEFGKVSQRFRGLKSGPDPVIPDGFKLKYGLFPRSFEDDRGRRY</sequence>
<dbReference type="EMBL" id="JMIW01000001">
    <property type="protein sequence ID" value="KEO91332.1"/>
    <property type="molecule type" value="Genomic_DNA"/>
</dbReference>
<accession>A0A074N0A0</accession>
<protein>
    <recommendedName>
        <fullName evidence="4">DUF2846 domain-containing protein</fullName>
    </recommendedName>
</protein>
<evidence type="ECO:0000313" key="3">
    <source>
        <dbReference type="Proteomes" id="UP000027647"/>
    </source>
</evidence>
<dbReference type="STRING" id="1044.EH31_01320"/>
<proteinExistence type="predicted"/>
<evidence type="ECO:0008006" key="4">
    <source>
        <dbReference type="Google" id="ProtNLM"/>
    </source>
</evidence>
<reference evidence="2 3" key="1">
    <citation type="submission" date="2014-04" db="EMBL/GenBank/DDBJ databases">
        <title>A comprehensive comparison of genomes of Erythrobacter spp. strains.</title>
        <authorList>
            <person name="Zheng Q."/>
        </authorList>
    </citation>
    <scope>NUCLEOTIDE SEQUENCE [LARGE SCALE GENOMIC DNA]</scope>
    <source>
        <strain evidence="2 3">DSM 6997</strain>
    </source>
</reference>
<evidence type="ECO:0000313" key="2">
    <source>
        <dbReference type="EMBL" id="KEO91332.1"/>
    </source>
</evidence>
<gene>
    <name evidence="2" type="ORF">EH31_01320</name>
</gene>